<dbReference type="InterPro" id="IPR036291">
    <property type="entry name" value="NAD(P)-bd_dom_sf"/>
</dbReference>
<evidence type="ECO:0000256" key="1">
    <source>
        <dbReference type="ARBA" id="ARBA00022857"/>
    </source>
</evidence>
<keyword evidence="1" id="KW-0521">NADP</keyword>
<dbReference type="PROSITE" id="PS00061">
    <property type="entry name" value="ADH_SHORT"/>
    <property type="match status" value="1"/>
</dbReference>
<sequence>MSSYVVTGAARGIGLEFVKQLSADSKNSVFALVRNKRGATKLHELARANVVVLEADVTDPKALQLAAAEVAKATNNKLDYLINNAGKTNHPGFTLDSFPSSEALEHDILDNFRTNTIGVVHSTNAFLPLLKNGSAKKVVCLNSLLGDIDFTVQAEAIGAASYSISKAALTMVVAKYAAQYKSEGFTFLCISPGVVATDMLAESPETEMLAAAIAKYAPDYKGLISPEVSVKMQLEVIGRWT</sequence>
<evidence type="ECO:0000313" key="2">
    <source>
        <dbReference type="EMBL" id="KAK7057761.1"/>
    </source>
</evidence>
<evidence type="ECO:0000313" key="3">
    <source>
        <dbReference type="Proteomes" id="UP001362999"/>
    </source>
</evidence>
<keyword evidence="3" id="KW-1185">Reference proteome</keyword>
<dbReference type="EMBL" id="JAWWNJ010000004">
    <property type="protein sequence ID" value="KAK7057761.1"/>
    <property type="molecule type" value="Genomic_DNA"/>
</dbReference>
<dbReference type="Gene3D" id="3.40.50.720">
    <property type="entry name" value="NAD(P)-binding Rossmann-like Domain"/>
    <property type="match status" value="1"/>
</dbReference>
<dbReference type="CDD" id="cd05325">
    <property type="entry name" value="carb_red_sniffer_like_SDR_c"/>
    <property type="match status" value="1"/>
</dbReference>
<dbReference type="InterPro" id="IPR052184">
    <property type="entry name" value="SDR_enzymes"/>
</dbReference>
<accession>A0AAW0E0P9</accession>
<proteinExistence type="predicted"/>
<dbReference type="PANTHER" id="PTHR45458:SF3">
    <property type="entry name" value="CHAIN DEHYDROGENASE (ATSC), PUTATIVE-RELATED"/>
    <property type="match status" value="1"/>
</dbReference>
<dbReference type="PRINTS" id="PR00081">
    <property type="entry name" value="GDHRDH"/>
</dbReference>
<dbReference type="InterPro" id="IPR020904">
    <property type="entry name" value="Sc_DH/Rdtase_CS"/>
</dbReference>
<dbReference type="Pfam" id="PF00106">
    <property type="entry name" value="adh_short"/>
    <property type="match status" value="1"/>
</dbReference>
<organism evidence="2 3">
    <name type="scientific">Favolaschia claudopus</name>
    <dbReference type="NCBI Taxonomy" id="2862362"/>
    <lineage>
        <taxon>Eukaryota</taxon>
        <taxon>Fungi</taxon>
        <taxon>Dikarya</taxon>
        <taxon>Basidiomycota</taxon>
        <taxon>Agaricomycotina</taxon>
        <taxon>Agaricomycetes</taxon>
        <taxon>Agaricomycetidae</taxon>
        <taxon>Agaricales</taxon>
        <taxon>Marasmiineae</taxon>
        <taxon>Mycenaceae</taxon>
        <taxon>Favolaschia</taxon>
    </lineage>
</organism>
<dbReference type="SUPFAM" id="SSF51735">
    <property type="entry name" value="NAD(P)-binding Rossmann-fold domains"/>
    <property type="match status" value="1"/>
</dbReference>
<protein>
    <submittedName>
        <fullName evidence="2">NAD(P)-binding protein</fullName>
    </submittedName>
</protein>
<dbReference type="InterPro" id="IPR002347">
    <property type="entry name" value="SDR_fam"/>
</dbReference>
<feature type="non-terminal residue" evidence="2">
    <location>
        <position position="241"/>
    </location>
</feature>
<dbReference type="Proteomes" id="UP001362999">
    <property type="component" value="Unassembled WGS sequence"/>
</dbReference>
<gene>
    <name evidence="2" type="ORF">R3P38DRAFT_2842901</name>
</gene>
<dbReference type="GO" id="GO:0016616">
    <property type="term" value="F:oxidoreductase activity, acting on the CH-OH group of donors, NAD or NADP as acceptor"/>
    <property type="evidence" value="ECO:0007669"/>
    <property type="project" value="TreeGrafter"/>
</dbReference>
<dbReference type="AlphaFoldDB" id="A0AAW0E0P9"/>
<comment type="caution">
    <text evidence="2">The sequence shown here is derived from an EMBL/GenBank/DDBJ whole genome shotgun (WGS) entry which is preliminary data.</text>
</comment>
<reference evidence="2 3" key="1">
    <citation type="journal article" date="2024" name="J Genomics">
        <title>Draft genome sequencing and assembly of Favolaschia claudopus CIRM-BRFM 2984 isolated from oak limbs.</title>
        <authorList>
            <person name="Navarro D."/>
            <person name="Drula E."/>
            <person name="Chaduli D."/>
            <person name="Cazenave R."/>
            <person name="Ahrendt S."/>
            <person name="Wang J."/>
            <person name="Lipzen A."/>
            <person name="Daum C."/>
            <person name="Barry K."/>
            <person name="Grigoriev I.V."/>
            <person name="Favel A."/>
            <person name="Rosso M.N."/>
            <person name="Martin F."/>
        </authorList>
    </citation>
    <scope>NUCLEOTIDE SEQUENCE [LARGE SCALE GENOMIC DNA]</scope>
    <source>
        <strain evidence="2 3">CIRM-BRFM 2984</strain>
    </source>
</reference>
<name>A0AAW0E0P9_9AGAR</name>
<dbReference type="PANTHER" id="PTHR45458">
    <property type="entry name" value="SHORT-CHAIN DEHYDROGENASE/REDUCTASE SDR"/>
    <property type="match status" value="1"/>
</dbReference>